<dbReference type="Pfam" id="PF14181">
    <property type="entry name" value="YqfQ"/>
    <property type="match status" value="1"/>
</dbReference>
<proteinExistence type="predicted"/>
<feature type="region of interest" description="Disordered" evidence="1">
    <location>
        <begin position="1"/>
        <end position="44"/>
    </location>
</feature>
<evidence type="ECO:0000313" key="3">
    <source>
        <dbReference type="Proteomes" id="UP001596990"/>
    </source>
</evidence>
<feature type="compositionally biased region" description="Pro residues" evidence="1">
    <location>
        <begin position="10"/>
        <end position="24"/>
    </location>
</feature>
<gene>
    <name evidence="2" type="primary">vrrA</name>
    <name evidence="2" type="ORF">ACFQ2J_04270</name>
</gene>
<evidence type="ECO:0000256" key="1">
    <source>
        <dbReference type="SAM" id="MobiDB-lite"/>
    </source>
</evidence>
<accession>A0ABW3KXP0</accession>
<reference evidence="3" key="1">
    <citation type="journal article" date="2019" name="Int. J. Syst. Evol. Microbiol.">
        <title>The Global Catalogue of Microorganisms (GCM) 10K type strain sequencing project: providing services to taxonomists for standard genome sequencing and annotation.</title>
        <authorList>
            <consortium name="The Broad Institute Genomics Platform"/>
            <consortium name="The Broad Institute Genome Sequencing Center for Infectious Disease"/>
            <person name="Wu L."/>
            <person name="Ma J."/>
        </authorList>
    </citation>
    <scope>NUCLEOTIDE SEQUENCE [LARGE SCALE GENOMIC DNA]</scope>
    <source>
        <strain evidence="3">CCUG 56607</strain>
    </source>
</reference>
<dbReference type="EMBL" id="JBHTKL010000001">
    <property type="protein sequence ID" value="MFD1018410.1"/>
    <property type="molecule type" value="Genomic_DNA"/>
</dbReference>
<comment type="caution">
    <text evidence="2">The sequence shown here is derived from an EMBL/GenBank/DDBJ whole genome shotgun (WGS) entry which is preliminary data.</text>
</comment>
<dbReference type="RefSeq" id="WP_386056891.1">
    <property type="nucleotide sequence ID" value="NZ_JBHTKL010000001.1"/>
</dbReference>
<protein>
    <submittedName>
        <fullName evidence="2">VrrA/YqfQ family protein</fullName>
    </submittedName>
</protein>
<organism evidence="2 3">
    <name type="scientific">Thalassobacillus hwangdonensis</name>
    <dbReference type="NCBI Taxonomy" id="546108"/>
    <lineage>
        <taxon>Bacteria</taxon>
        <taxon>Bacillati</taxon>
        <taxon>Bacillota</taxon>
        <taxon>Bacilli</taxon>
        <taxon>Bacillales</taxon>
        <taxon>Bacillaceae</taxon>
        <taxon>Thalassobacillus</taxon>
    </lineage>
</organism>
<dbReference type="Proteomes" id="UP001596990">
    <property type="component" value="Unassembled WGS sequence"/>
</dbReference>
<feature type="compositionally biased region" description="Low complexity" evidence="1">
    <location>
        <begin position="25"/>
        <end position="37"/>
    </location>
</feature>
<evidence type="ECO:0000313" key="2">
    <source>
        <dbReference type="EMBL" id="MFD1018410.1"/>
    </source>
</evidence>
<feature type="compositionally biased region" description="Acidic residues" evidence="1">
    <location>
        <begin position="133"/>
        <end position="142"/>
    </location>
</feature>
<name>A0ABW3KXP0_9BACI</name>
<sequence length="194" mass="21395">MFSPARNQFPPGPGFGMPPGPQQPFGPQGFQSPTQGFRGSRRGGGILSKLRQRRQSPGGFQGFQGNRGFQGFQGFQGAQNLQRGGGFTNVLGNMQQVLQVAQTATPMIQQYAPMIRNIPMMINLWKIMREPDDDNAETEQTESESSSSSQLEVESGESSKTLDEFASSNESSSKPYEKKVRKRRQGTSQPKLFI</sequence>
<feature type="region of interest" description="Disordered" evidence="1">
    <location>
        <begin position="133"/>
        <end position="194"/>
    </location>
</feature>
<feature type="compositionally biased region" description="Low complexity" evidence="1">
    <location>
        <begin position="143"/>
        <end position="159"/>
    </location>
</feature>
<keyword evidence="3" id="KW-1185">Reference proteome</keyword>
<dbReference type="InterPro" id="IPR025571">
    <property type="entry name" value="YqfQ"/>
</dbReference>